<proteinExistence type="predicted"/>
<keyword evidence="3" id="KW-1185">Reference proteome</keyword>
<evidence type="ECO:0000313" key="2">
    <source>
        <dbReference type="EMBL" id="MCZ4283083.1"/>
    </source>
</evidence>
<gene>
    <name evidence="2" type="ORF">O4H49_20025</name>
</gene>
<comment type="caution">
    <text evidence="2">The sequence shown here is derived from an EMBL/GenBank/DDBJ whole genome shotgun (WGS) entry which is preliminary data.</text>
</comment>
<sequence length="141" mass="15050">MLRYALFGMAGIFLVSGCSATSSQETEGPLVVSPVVELSPSGLSALTRMSFPAETKSVGEAARFLLEPTGYRLLVQCFGCSADAVKIVSDPISPLAFVDEITSVKRALALVGGTDTKLVIDEENKLVSYDFKRGNEIWQGL</sequence>
<protein>
    <recommendedName>
        <fullName evidence="4">Lipoprotein</fullName>
    </recommendedName>
</protein>
<accession>A0ABT4LPP4</accession>
<evidence type="ECO:0008006" key="4">
    <source>
        <dbReference type="Google" id="ProtNLM"/>
    </source>
</evidence>
<dbReference type="PROSITE" id="PS51257">
    <property type="entry name" value="PROKAR_LIPOPROTEIN"/>
    <property type="match status" value="1"/>
</dbReference>
<dbReference type="RefSeq" id="WP_269425205.1">
    <property type="nucleotide sequence ID" value="NZ_JAPWGY010000017.1"/>
</dbReference>
<feature type="chain" id="PRO_5046311639" description="Lipoprotein" evidence="1">
    <location>
        <begin position="21"/>
        <end position="141"/>
    </location>
</feature>
<dbReference type="Proteomes" id="UP001069802">
    <property type="component" value="Unassembled WGS sequence"/>
</dbReference>
<organism evidence="2 3">
    <name type="scientific">Kiloniella laminariae</name>
    <dbReference type="NCBI Taxonomy" id="454162"/>
    <lineage>
        <taxon>Bacteria</taxon>
        <taxon>Pseudomonadati</taxon>
        <taxon>Pseudomonadota</taxon>
        <taxon>Alphaproteobacteria</taxon>
        <taxon>Rhodospirillales</taxon>
        <taxon>Kiloniellaceae</taxon>
        <taxon>Kiloniella</taxon>
    </lineage>
</organism>
<evidence type="ECO:0000256" key="1">
    <source>
        <dbReference type="SAM" id="SignalP"/>
    </source>
</evidence>
<name>A0ABT4LPP4_9PROT</name>
<feature type="signal peptide" evidence="1">
    <location>
        <begin position="1"/>
        <end position="20"/>
    </location>
</feature>
<reference evidence="2" key="1">
    <citation type="submission" date="2022-12" db="EMBL/GenBank/DDBJ databases">
        <title>Bacterial isolates from different developmental stages of Nematostella vectensis.</title>
        <authorList>
            <person name="Fraune S."/>
        </authorList>
    </citation>
    <scope>NUCLEOTIDE SEQUENCE</scope>
    <source>
        <strain evidence="2">G21630-S1</strain>
    </source>
</reference>
<keyword evidence="1" id="KW-0732">Signal</keyword>
<evidence type="ECO:0000313" key="3">
    <source>
        <dbReference type="Proteomes" id="UP001069802"/>
    </source>
</evidence>
<dbReference type="EMBL" id="JAPWGY010000017">
    <property type="protein sequence ID" value="MCZ4283083.1"/>
    <property type="molecule type" value="Genomic_DNA"/>
</dbReference>